<keyword evidence="1" id="KW-0812">Transmembrane</keyword>
<dbReference type="Proteomes" id="UP000593765">
    <property type="component" value="Chromosome"/>
</dbReference>
<dbReference type="InterPro" id="IPR045584">
    <property type="entry name" value="Pilin-like"/>
</dbReference>
<keyword evidence="1" id="KW-1133">Transmembrane helix</keyword>
<sequence length="194" mass="21040">MQVVVKQSRRAFTLLELILVLLVMAIMVAMAIPAMRGLAAGRGADECAGQMLALAHYARSQAIAEGVNYRLNIDPTNKVYYLTKFYSDPLDASAAPGFYELGVEMGSVFRAPADVTLEWDNAYASLQLQNAAATGQILPEKIGSDVPFVEFTPSGRTDACLIRVIDRDGTVTQVVCPSATETIRVIRPDGRIRS</sequence>
<reference evidence="2 3" key="1">
    <citation type="submission" date="2020-10" db="EMBL/GenBank/DDBJ databases">
        <title>Wide distribution of Phycisphaera-like planctomycetes from WD2101 soil group in peatlands and genome analysis of the first cultivated representative.</title>
        <authorList>
            <person name="Dedysh S.N."/>
            <person name="Beletsky A.V."/>
            <person name="Ivanova A."/>
            <person name="Kulichevskaya I.S."/>
            <person name="Suzina N.E."/>
            <person name="Philippov D.A."/>
            <person name="Rakitin A.L."/>
            <person name="Mardanov A.V."/>
            <person name="Ravin N.V."/>
        </authorList>
    </citation>
    <scope>NUCLEOTIDE SEQUENCE [LARGE SCALE GENOMIC DNA]</scope>
    <source>
        <strain evidence="2 3">M1803</strain>
    </source>
</reference>
<gene>
    <name evidence="2" type="ORF">IPV69_00135</name>
</gene>
<evidence type="ECO:0000313" key="3">
    <source>
        <dbReference type="Proteomes" id="UP000593765"/>
    </source>
</evidence>
<dbReference type="EMBL" id="CP063458">
    <property type="protein sequence ID" value="QOV89818.1"/>
    <property type="molecule type" value="Genomic_DNA"/>
</dbReference>
<evidence type="ECO:0000313" key="2">
    <source>
        <dbReference type="EMBL" id="QOV89818.1"/>
    </source>
</evidence>
<accession>A0A7M2WWA2</accession>
<dbReference type="KEGG" id="hbs:IPV69_00135"/>
<dbReference type="RefSeq" id="WP_206292877.1">
    <property type="nucleotide sequence ID" value="NZ_CP063458.1"/>
</dbReference>
<protein>
    <submittedName>
        <fullName evidence="2">Prepilin-type N-terminal cleavage/methylation domain-containing protein</fullName>
    </submittedName>
</protein>
<evidence type="ECO:0000256" key="1">
    <source>
        <dbReference type="SAM" id="Phobius"/>
    </source>
</evidence>
<dbReference type="InterPro" id="IPR012902">
    <property type="entry name" value="N_methyl_site"/>
</dbReference>
<feature type="transmembrane region" description="Helical" evidence="1">
    <location>
        <begin position="12"/>
        <end position="32"/>
    </location>
</feature>
<dbReference type="SUPFAM" id="SSF54523">
    <property type="entry name" value="Pili subunits"/>
    <property type="match status" value="1"/>
</dbReference>
<keyword evidence="1" id="KW-0472">Membrane</keyword>
<keyword evidence="3" id="KW-1185">Reference proteome</keyword>
<dbReference type="AlphaFoldDB" id="A0A7M2WWA2"/>
<dbReference type="Gene3D" id="3.30.700.10">
    <property type="entry name" value="Glycoprotein, Type 4 Pilin"/>
    <property type="match status" value="1"/>
</dbReference>
<dbReference type="Pfam" id="PF07963">
    <property type="entry name" value="N_methyl"/>
    <property type="match status" value="1"/>
</dbReference>
<organism evidence="2 3">
    <name type="scientific">Humisphaera borealis</name>
    <dbReference type="NCBI Taxonomy" id="2807512"/>
    <lineage>
        <taxon>Bacteria</taxon>
        <taxon>Pseudomonadati</taxon>
        <taxon>Planctomycetota</taxon>
        <taxon>Phycisphaerae</taxon>
        <taxon>Tepidisphaerales</taxon>
        <taxon>Tepidisphaeraceae</taxon>
        <taxon>Humisphaera</taxon>
    </lineage>
</organism>
<dbReference type="NCBIfam" id="TIGR02532">
    <property type="entry name" value="IV_pilin_GFxxxE"/>
    <property type="match status" value="1"/>
</dbReference>
<proteinExistence type="predicted"/>
<name>A0A7M2WWA2_9BACT</name>